<dbReference type="EMBL" id="MFKU01000006">
    <property type="protein sequence ID" value="OGG48918.1"/>
    <property type="molecule type" value="Genomic_DNA"/>
</dbReference>
<comment type="caution">
    <text evidence="1">The sequence shown here is derived from an EMBL/GenBank/DDBJ whole genome shotgun (WGS) entry which is preliminary data.</text>
</comment>
<gene>
    <name evidence="1" type="ORF">A2678_02530</name>
</gene>
<name>A0A1F6CIG7_9BACT</name>
<dbReference type="Proteomes" id="UP000178815">
    <property type="component" value="Unassembled WGS sequence"/>
</dbReference>
<evidence type="ECO:0000313" key="1">
    <source>
        <dbReference type="EMBL" id="OGG48918.1"/>
    </source>
</evidence>
<dbReference type="AlphaFoldDB" id="A0A1F6CIG7"/>
<accession>A0A1F6CIG7</accession>
<organism evidence="1 2">
    <name type="scientific">Candidatus Kaiserbacteria bacterium RIFCSPHIGHO2_01_FULL_53_31</name>
    <dbReference type="NCBI Taxonomy" id="1798481"/>
    <lineage>
        <taxon>Bacteria</taxon>
        <taxon>Candidatus Kaiseribacteriota</taxon>
    </lineage>
</organism>
<evidence type="ECO:0000313" key="2">
    <source>
        <dbReference type="Proteomes" id="UP000178815"/>
    </source>
</evidence>
<reference evidence="1 2" key="1">
    <citation type="journal article" date="2016" name="Nat. Commun.">
        <title>Thousands of microbial genomes shed light on interconnected biogeochemical processes in an aquifer system.</title>
        <authorList>
            <person name="Anantharaman K."/>
            <person name="Brown C.T."/>
            <person name="Hug L.A."/>
            <person name="Sharon I."/>
            <person name="Castelle C.J."/>
            <person name="Probst A.J."/>
            <person name="Thomas B.C."/>
            <person name="Singh A."/>
            <person name="Wilkins M.J."/>
            <person name="Karaoz U."/>
            <person name="Brodie E.L."/>
            <person name="Williams K.H."/>
            <person name="Hubbard S.S."/>
            <person name="Banfield J.F."/>
        </authorList>
    </citation>
    <scope>NUCLEOTIDE SEQUENCE [LARGE SCALE GENOMIC DNA]</scope>
</reference>
<sequence>MDKTSLERWYVRDKKSVHDIAQAFRCSDGKINYWMEKHSIPKRSISEAIYTMHNPLGDPFAIQAPKTNRDSFILGLGLGLYWGEGTKRNLGQVRLGNTDPYLVRSFILFLRNAYGIDESRLRFALQIFSDMDQGKEERFWQTFLKISPKKFYKTINTRSGSIGTYREKSKHGVLTIYFNNKKLRNILISEIEKVKELR</sequence>
<dbReference type="STRING" id="1798481.A2678_02530"/>
<protein>
    <submittedName>
        <fullName evidence="1">Uncharacterized protein</fullName>
    </submittedName>
</protein>
<proteinExistence type="predicted"/>